<feature type="transmembrane region" description="Helical" evidence="1">
    <location>
        <begin position="26"/>
        <end position="55"/>
    </location>
</feature>
<evidence type="ECO:0000313" key="2">
    <source>
        <dbReference type="EMBL" id="KAA5604676.1"/>
    </source>
</evidence>
<sequence length="94" mass="10083">MTDTMTADRQVRAQVLLSRKKSMGMALLLALLFGPLGMFYATILGAIVMIVLNMITLPLTAGLAGLVTWPIGLIWTGVAVKLRNDALERQALAA</sequence>
<dbReference type="OrthoDB" id="7871285at2"/>
<proteinExistence type="predicted"/>
<accession>A0A5M6I8W2</accession>
<keyword evidence="1" id="KW-0812">Transmembrane</keyword>
<evidence type="ECO:0000313" key="3">
    <source>
        <dbReference type="Proteomes" id="UP000324065"/>
    </source>
</evidence>
<dbReference type="EMBL" id="VWPJ01000015">
    <property type="protein sequence ID" value="KAA5604676.1"/>
    <property type="molecule type" value="Genomic_DNA"/>
</dbReference>
<keyword evidence="1" id="KW-1133">Transmembrane helix</keyword>
<reference evidence="2 3" key="1">
    <citation type="submission" date="2019-09" db="EMBL/GenBank/DDBJ databases">
        <title>Genome sequence of Roseospira marina, one of the more divergent members of the non-sulfur purple photosynthetic bacterial family, the Rhodospirillaceae.</title>
        <authorList>
            <person name="Meyer T."/>
            <person name="Kyndt J."/>
        </authorList>
    </citation>
    <scope>NUCLEOTIDE SEQUENCE [LARGE SCALE GENOMIC DNA]</scope>
    <source>
        <strain evidence="2 3">DSM 15113</strain>
    </source>
</reference>
<name>A0A5M6I8W2_9PROT</name>
<gene>
    <name evidence="2" type="ORF">F1188_14785</name>
</gene>
<evidence type="ECO:0000256" key="1">
    <source>
        <dbReference type="SAM" id="Phobius"/>
    </source>
</evidence>
<comment type="caution">
    <text evidence="2">The sequence shown here is derived from an EMBL/GenBank/DDBJ whole genome shotgun (WGS) entry which is preliminary data.</text>
</comment>
<dbReference type="AlphaFoldDB" id="A0A5M6I8W2"/>
<protein>
    <submittedName>
        <fullName evidence="2">Uncharacterized protein</fullName>
    </submittedName>
</protein>
<dbReference type="Proteomes" id="UP000324065">
    <property type="component" value="Unassembled WGS sequence"/>
</dbReference>
<dbReference type="RefSeq" id="WP_150063215.1">
    <property type="nucleotide sequence ID" value="NZ_JACHII010000011.1"/>
</dbReference>
<keyword evidence="1" id="KW-0472">Membrane</keyword>
<organism evidence="2 3">
    <name type="scientific">Roseospira marina</name>
    <dbReference type="NCBI Taxonomy" id="140057"/>
    <lineage>
        <taxon>Bacteria</taxon>
        <taxon>Pseudomonadati</taxon>
        <taxon>Pseudomonadota</taxon>
        <taxon>Alphaproteobacteria</taxon>
        <taxon>Rhodospirillales</taxon>
        <taxon>Rhodospirillaceae</taxon>
        <taxon>Roseospira</taxon>
    </lineage>
</organism>
<feature type="transmembrane region" description="Helical" evidence="1">
    <location>
        <begin position="61"/>
        <end position="80"/>
    </location>
</feature>
<keyword evidence="3" id="KW-1185">Reference proteome</keyword>